<dbReference type="EMBL" id="JAVRJZ010000009">
    <property type="protein sequence ID" value="KAK2718150.1"/>
    <property type="molecule type" value="Genomic_DNA"/>
</dbReference>
<evidence type="ECO:0000313" key="2">
    <source>
        <dbReference type="Proteomes" id="UP001187531"/>
    </source>
</evidence>
<name>A0AA88HU85_ARTSF</name>
<dbReference type="InterPro" id="IPR027124">
    <property type="entry name" value="Swc5/CFDP1/2"/>
</dbReference>
<evidence type="ECO:0008006" key="3">
    <source>
        <dbReference type="Google" id="ProtNLM"/>
    </source>
</evidence>
<proteinExistence type="predicted"/>
<dbReference type="PANTHER" id="PTHR23227:SF85">
    <property type="entry name" value="CRANIOFACIAL DEVELOPMENT PROTEIN 2"/>
    <property type="match status" value="1"/>
</dbReference>
<gene>
    <name evidence="1" type="ORF">QYM36_005456</name>
</gene>
<dbReference type="InterPro" id="IPR036691">
    <property type="entry name" value="Endo/exonu/phosph_ase_sf"/>
</dbReference>
<dbReference type="AlphaFoldDB" id="A0AA88HU85"/>
<dbReference type="PANTHER" id="PTHR23227">
    <property type="entry name" value="BUCENTAUR RELATED"/>
    <property type="match status" value="1"/>
</dbReference>
<reference evidence="1" key="1">
    <citation type="submission" date="2023-07" db="EMBL/GenBank/DDBJ databases">
        <title>Chromosome-level genome assembly of Artemia franciscana.</title>
        <authorList>
            <person name="Jo E."/>
        </authorList>
    </citation>
    <scope>NUCLEOTIDE SEQUENCE</scope>
    <source>
        <tissue evidence="1">Whole body</tissue>
    </source>
</reference>
<comment type="caution">
    <text evidence="1">The sequence shown here is derived from an EMBL/GenBank/DDBJ whole genome shotgun (WGS) entry which is preliminary data.</text>
</comment>
<dbReference type="SUPFAM" id="SSF56219">
    <property type="entry name" value="DNase I-like"/>
    <property type="match status" value="1"/>
</dbReference>
<accession>A0AA88HU85</accession>
<dbReference type="Proteomes" id="UP001187531">
    <property type="component" value="Unassembled WGS sequence"/>
</dbReference>
<evidence type="ECO:0000313" key="1">
    <source>
        <dbReference type="EMBL" id="KAK2718150.1"/>
    </source>
</evidence>
<dbReference type="Gene3D" id="3.60.10.10">
    <property type="entry name" value="Endonuclease/exonuclease/phosphatase"/>
    <property type="match status" value="1"/>
</dbReference>
<sequence>MVWMLRFSIKKWEGKKTDYLSEGIDLTTPMTPKAHPEHTTKAANEHIPFYEEQLIGSSELENSELKGILSNISIITVYAPTRVATDADKDSFYSNLEITMQKCPKRDFLILAGDWNSRVSPTDPNVRRIVGPFKYGMWCSNGDRLFQFMRSHDLFITNTMFQHKPSQKDNLALK</sequence>
<keyword evidence="2" id="KW-1185">Reference proteome</keyword>
<protein>
    <recommendedName>
        <fullName evidence="3">Endonuclease/exonuclease/phosphatase domain-containing protein</fullName>
    </recommendedName>
</protein>
<organism evidence="1 2">
    <name type="scientific">Artemia franciscana</name>
    <name type="common">Brine shrimp</name>
    <name type="synonym">Artemia sanfranciscana</name>
    <dbReference type="NCBI Taxonomy" id="6661"/>
    <lineage>
        <taxon>Eukaryota</taxon>
        <taxon>Metazoa</taxon>
        <taxon>Ecdysozoa</taxon>
        <taxon>Arthropoda</taxon>
        <taxon>Crustacea</taxon>
        <taxon>Branchiopoda</taxon>
        <taxon>Anostraca</taxon>
        <taxon>Artemiidae</taxon>
        <taxon>Artemia</taxon>
    </lineage>
</organism>